<keyword evidence="3" id="KW-0813">Transport</keyword>
<name>A0A422QMC9_9BURK</name>
<dbReference type="InterPro" id="IPR004763">
    <property type="entry name" value="CusA-like"/>
</dbReference>
<evidence type="ECO:0000313" key="10">
    <source>
        <dbReference type="Proteomes" id="UP000283254"/>
    </source>
</evidence>
<dbReference type="Gene3D" id="3.30.70.1430">
    <property type="entry name" value="Multidrug efflux transporter AcrB pore domain"/>
    <property type="match status" value="2"/>
</dbReference>
<reference evidence="9" key="1">
    <citation type="submission" date="2014-10" db="EMBL/GenBank/DDBJ databases">
        <title>Massilia sp. genome.</title>
        <authorList>
            <person name="Xu B."/>
            <person name="Dai L."/>
            <person name="Huang Z."/>
        </authorList>
    </citation>
    <scope>NUCLEOTIDE SEQUENCE [LARGE SCALE GENOMIC DNA]</scope>
    <source>
        <strain evidence="9">CFS-1</strain>
    </source>
</reference>
<evidence type="ECO:0000256" key="1">
    <source>
        <dbReference type="ARBA" id="ARBA00004651"/>
    </source>
</evidence>
<feature type="transmembrane region" description="Helical" evidence="8">
    <location>
        <begin position="990"/>
        <end position="1013"/>
    </location>
</feature>
<feature type="transmembrane region" description="Helical" evidence="8">
    <location>
        <begin position="915"/>
        <end position="937"/>
    </location>
</feature>
<protein>
    <submittedName>
        <fullName evidence="9">Heavy metal resistance protein CzcA</fullName>
    </submittedName>
</protein>
<comment type="subcellular location">
    <subcellularLocation>
        <location evidence="1">Cell membrane</location>
        <topology evidence="1">Multi-pass membrane protein</topology>
    </subcellularLocation>
</comment>
<dbReference type="SUPFAM" id="SSF82693">
    <property type="entry name" value="Multidrug efflux transporter AcrB pore domain, PN1, PN2, PC1 and PC2 subdomains"/>
    <property type="match status" value="3"/>
</dbReference>
<dbReference type="RefSeq" id="WP_123069323.1">
    <property type="nucleotide sequence ID" value="NZ_JSAB01000078.1"/>
</dbReference>
<dbReference type="PRINTS" id="PR00702">
    <property type="entry name" value="ACRIFLAVINRP"/>
</dbReference>
<evidence type="ECO:0000256" key="4">
    <source>
        <dbReference type="ARBA" id="ARBA00022475"/>
    </source>
</evidence>
<feature type="transmembrane region" description="Helical" evidence="8">
    <location>
        <begin position="516"/>
        <end position="541"/>
    </location>
</feature>
<dbReference type="Gene3D" id="3.30.2090.10">
    <property type="entry name" value="Multidrug efflux transporter AcrB TolC docking domain, DN and DC subdomains"/>
    <property type="match status" value="2"/>
</dbReference>
<accession>A0A422QMC9</accession>
<organism evidence="9 10">
    <name type="scientific">Massilia aurea</name>
    <dbReference type="NCBI Taxonomy" id="373040"/>
    <lineage>
        <taxon>Bacteria</taxon>
        <taxon>Pseudomonadati</taxon>
        <taxon>Pseudomonadota</taxon>
        <taxon>Betaproteobacteria</taxon>
        <taxon>Burkholderiales</taxon>
        <taxon>Oxalobacteraceae</taxon>
        <taxon>Telluria group</taxon>
        <taxon>Massilia</taxon>
    </lineage>
</organism>
<dbReference type="InterPro" id="IPR027463">
    <property type="entry name" value="AcrB_DN_DC_subdom"/>
</dbReference>
<evidence type="ECO:0000256" key="7">
    <source>
        <dbReference type="ARBA" id="ARBA00023136"/>
    </source>
</evidence>
<dbReference type="NCBIfam" id="TIGR00914">
    <property type="entry name" value="2A0601"/>
    <property type="match status" value="1"/>
</dbReference>
<dbReference type="PANTHER" id="PTHR32063:SF12">
    <property type="entry name" value="CATION EFFLUX SYSTEM PROTEIN"/>
    <property type="match status" value="1"/>
</dbReference>
<feature type="transmembrane region" description="Helical" evidence="8">
    <location>
        <begin position="470"/>
        <end position="495"/>
    </location>
</feature>
<dbReference type="GO" id="GO:0005886">
    <property type="term" value="C:plasma membrane"/>
    <property type="evidence" value="ECO:0007669"/>
    <property type="project" value="UniProtKB-SubCell"/>
</dbReference>
<dbReference type="Gene3D" id="1.20.1640.10">
    <property type="entry name" value="Multidrug efflux transporter AcrB transmembrane domain"/>
    <property type="match status" value="2"/>
</dbReference>
<dbReference type="GO" id="GO:0042910">
    <property type="term" value="F:xenobiotic transmembrane transporter activity"/>
    <property type="evidence" value="ECO:0007669"/>
    <property type="project" value="TreeGrafter"/>
</dbReference>
<dbReference type="EMBL" id="JSAB01000078">
    <property type="protein sequence ID" value="RNF30992.1"/>
    <property type="molecule type" value="Genomic_DNA"/>
</dbReference>
<proteinExistence type="inferred from homology"/>
<dbReference type="Gene3D" id="3.30.70.1320">
    <property type="entry name" value="Multidrug efflux transporter AcrB pore domain like"/>
    <property type="match status" value="1"/>
</dbReference>
<dbReference type="GO" id="GO:0008324">
    <property type="term" value="F:monoatomic cation transmembrane transporter activity"/>
    <property type="evidence" value="ECO:0007669"/>
    <property type="project" value="InterPro"/>
</dbReference>
<evidence type="ECO:0000313" key="9">
    <source>
        <dbReference type="EMBL" id="RNF30992.1"/>
    </source>
</evidence>
<keyword evidence="5 8" id="KW-0812">Transmembrane</keyword>
<evidence type="ECO:0000256" key="3">
    <source>
        <dbReference type="ARBA" id="ARBA00022448"/>
    </source>
</evidence>
<dbReference type="OrthoDB" id="9798415at2"/>
<sequence>MLRNLIHACVQRRLAVLLLAAVFAAFGLRAYLATPIEAFPDVTNAQVQVITQMPGYAAEEIERQVTVPLERTLNGTPGMTLIRSESLFGLSLVTLIFDDAADPLTSRMLVGQRLAQAELPDGITPTLAPEATPLGKIYRFRVSSERHDLYEQRAEMEWTVTRVLRQVQGVADVVAWGGFLKEIHIEADPARLHAAGLGFGDLEEAIGKANLNVGGGFLRHGDQELTVRGIGYVNSVEDLKAIPLKTTRNAAITLGDVADVTLAAAPRRGSVGWNERKEIVEGLVLMRRGANPSTVLEGIHQQVERLNTSILPQGMKLEVFQDRSTLVDESLGTVHENLLHGFILVVGIVWLFLRSVTGSLAVAVIIPLSLLAAFFGLHALGLPANLISMGAIDFGILVDGAVVLIENVLHAVRHQKPATRKETLQVIIRASVEVVRPAFYAMLIIIAALLPVFTLESVEGRIFRPLALTYTFALVGALVFTLTVVPALCALLFKANARLPDEPAWMERMKAAYGRGLGRIVSHSSATIALAVLLLSLSALAATRIGSEFLPELDEGDLMVYVELPASVAMEKSQDILVDLHARLRAFPETDQVLSEHGRPEDGTDNEGVNVIRTFVRLKPAPDWRKGLDKPALIEEMRTSLAQIPGIRLNFSQPIKDSVEEAVAGVRGKVVLKIFGEDLAAMRATLQQAKEVLQQVPGVTELDLYRDAASPQLNVEFDRPALARAGIAMENAARTLEAALAGRIVTRFWEKERPVEVRLSLPTVERDDLEKIGQIAISAPNGARIPLRELASIGIVDGAAYIVREGNTRLLALKFNVKDRDMGSTVKEAIATVNAKVTPPDGHYFSWGGEFENQQRALDRLKLVIPVAMLLVLGLLYAAMNSGRSAIAVLAIVPFALAGGILALLLFGIPLSVSAVIGFIALLGQVSLMGVLMLSAIDARRRLGEDLSSALVAGAADRLRPVLMTSCLAFFGLLPMALSTGVGSEIQRPFALVVVGGMVSTLLVALFLLPLFYRILTPTVLTTLEEEADS</sequence>
<keyword evidence="6 8" id="KW-1133">Transmembrane helix</keyword>
<comment type="similarity">
    <text evidence="2">Belongs to the resistance-nodulation-cell division (RND) (TC 2.A.6) family.</text>
</comment>
<feature type="transmembrane region" description="Helical" evidence="8">
    <location>
        <begin position="887"/>
        <end position="909"/>
    </location>
</feature>
<feature type="transmembrane region" description="Helical" evidence="8">
    <location>
        <begin position="958"/>
        <end position="978"/>
    </location>
</feature>
<feature type="transmembrane region" description="Helical" evidence="8">
    <location>
        <begin position="386"/>
        <end position="405"/>
    </location>
</feature>
<comment type="caution">
    <text evidence="9">The sequence shown here is derived from an EMBL/GenBank/DDBJ whole genome shotgun (WGS) entry which is preliminary data.</text>
</comment>
<feature type="transmembrane region" description="Helical" evidence="8">
    <location>
        <begin position="337"/>
        <end position="353"/>
    </location>
</feature>
<dbReference type="InterPro" id="IPR001036">
    <property type="entry name" value="Acrflvin-R"/>
</dbReference>
<dbReference type="Pfam" id="PF00873">
    <property type="entry name" value="ACR_tran"/>
    <property type="match status" value="1"/>
</dbReference>
<dbReference type="SUPFAM" id="SSF82866">
    <property type="entry name" value="Multidrug efflux transporter AcrB transmembrane domain"/>
    <property type="match status" value="2"/>
</dbReference>
<dbReference type="SUPFAM" id="SSF82714">
    <property type="entry name" value="Multidrug efflux transporter AcrB TolC docking domain, DN and DC subdomains"/>
    <property type="match status" value="2"/>
</dbReference>
<evidence type="ECO:0000256" key="6">
    <source>
        <dbReference type="ARBA" id="ARBA00022989"/>
    </source>
</evidence>
<feature type="transmembrane region" description="Helical" evidence="8">
    <location>
        <begin position="863"/>
        <end position="880"/>
    </location>
</feature>
<gene>
    <name evidence="9" type="ORF">NM04_09620</name>
</gene>
<dbReference type="Gene3D" id="3.30.70.1440">
    <property type="entry name" value="Multidrug efflux transporter AcrB pore domain"/>
    <property type="match status" value="1"/>
</dbReference>
<dbReference type="Proteomes" id="UP000283254">
    <property type="component" value="Unassembled WGS sequence"/>
</dbReference>
<evidence type="ECO:0000256" key="8">
    <source>
        <dbReference type="SAM" id="Phobius"/>
    </source>
</evidence>
<feature type="transmembrane region" description="Helical" evidence="8">
    <location>
        <begin position="360"/>
        <end position="380"/>
    </location>
</feature>
<evidence type="ECO:0000256" key="5">
    <source>
        <dbReference type="ARBA" id="ARBA00022692"/>
    </source>
</evidence>
<keyword evidence="10" id="KW-1185">Reference proteome</keyword>
<feature type="transmembrane region" description="Helical" evidence="8">
    <location>
        <begin position="426"/>
        <end position="450"/>
    </location>
</feature>
<keyword evidence="4" id="KW-1003">Cell membrane</keyword>
<keyword evidence="7 8" id="KW-0472">Membrane</keyword>
<dbReference type="AlphaFoldDB" id="A0A422QMC9"/>
<evidence type="ECO:0000256" key="2">
    <source>
        <dbReference type="ARBA" id="ARBA00010942"/>
    </source>
</evidence>
<dbReference type="PANTHER" id="PTHR32063">
    <property type="match status" value="1"/>
</dbReference>